<dbReference type="InterPro" id="IPR058667">
    <property type="entry name" value="DUF6242_C"/>
</dbReference>
<dbReference type="SUPFAM" id="SSF89372">
    <property type="entry name" value="Fucose-specific lectin"/>
    <property type="match status" value="1"/>
</dbReference>
<protein>
    <recommendedName>
        <fullName evidence="1">DUF6242 domain-containing protein</fullName>
    </recommendedName>
</protein>
<reference evidence="3" key="1">
    <citation type="journal article" date="2020" name="MBio">
        <title>Horizontal gene transfer to a defensive symbiont with a reduced genome amongst a multipartite beetle microbiome.</title>
        <authorList>
            <person name="Waterworth S.C."/>
            <person name="Florez L.V."/>
            <person name="Rees E.R."/>
            <person name="Hertweck C."/>
            <person name="Kaltenpoth M."/>
            <person name="Kwan J.C."/>
        </authorList>
    </citation>
    <scope>NUCLEOTIDE SEQUENCE [LARGE SCALE GENOMIC DNA]</scope>
</reference>
<sequence length="316" mass="34237">MNDENRLVEEESDQDVSVAAAQTTNWPAIATLNNQLYLVYKDQKSTKIQYQTYNGSIWSRPAPINTYDSTNQALALAAFGTKLYSAHKSSGSDTQVYYDSTSGSSWGSDQAVSNCRSDNPVALASFKTKLYLAFKQASSTNIAITNFDGTTWASSPTTILTGAAKTAQAVALATFGTKLFLAHKGASDSLVFYTSSSDGVNWAQENLVRPDVVSTTVPVAMAAFKGNLYLAYKGAPDANTNIYYTWTSDGVNWRFPVELLYGVAQTNAPVSLAVFNNNLYLAHQNASDSSIYYTSTSDGVTWQADLAVPYASMKEE</sequence>
<evidence type="ECO:0000259" key="1">
    <source>
        <dbReference type="Pfam" id="PF25852"/>
    </source>
</evidence>
<accession>A0A833UEH5</accession>
<dbReference type="AlphaFoldDB" id="A0A833UEH5"/>
<dbReference type="Pfam" id="PF25852">
    <property type="entry name" value="DUF6242_C"/>
    <property type="match status" value="1"/>
</dbReference>
<dbReference type="Proteomes" id="UP000467522">
    <property type="component" value="Unassembled WGS sequence"/>
</dbReference>
<evidence type="ECO:0000313" key="2">
    <source>
        <dbReference type="EMBL" id="KAF1038995.1"/>
    </source>
</evidence>
<proteinExistence type="predicted"/>
<evidence type="ECO:0000313" key="3">
    <source>
        <dbReference type="Proteomes" id="UP000467522"/>
    </source>
</evidence>
<name>A0A833UEH5_BURL3</name>
<gene>
    <name evidence="2" type="ORF">GAK33_01577</name>
</gene>
<dbReference type="Gene3D" id="2.120.10.10">
    <property type="match status" value="1"/>
</dbReference>
<feature type="domain" description="DUF6242" evidence="1">
    <location>
        <begin position="151"/>
        <end position="305"/>
    </location>
</feature>
<comment type="caution">
    <text evidence="2">The sequence shown here is derived from an EMBL/GenBank/DDBJ whole genome shotgun (WGS) entry which is preliminary data.</text>
</comment>
<organism evidence="2 3">
    <name type="scientific">Burkholderia lata (strain ATCC 17760 / DSM 23089 / LMG 22485 / NCIMB 9086 / R18194 / 383)</name>
    <dbReference type="NCBI Taxonomy" id="482957"/>
    <lineage>
        <taxon>Bacteria</taxon>
        <taxon>Pseudomonadati</taxon>
        <taxon>Pseudomonadota</taxon>
        <taxon>Betaproteobacteria</taxon>
        <taxon>Burkholderiales</taxon>
        <taxon>Burkholderiaceae</taxon>
        <taxon>Burkholderia</taxon>
        <taxon>Burkholderia cepacia complex</taxon>
    </lineage>
</organism>
<dbReference type="EMBL" id="WNDV01000004">
    <property type="protein sequence ID" value="KAF1038995.1"/>
    <property type="molecule type" value="Genomic_DNA"/>
</dbReference>